<protein>
    <recommendedName>
        <fullName evidence="4">Transmembrane protein</fullName>
    </recommendedName>
</protein>
<proteinExistence type="predicted"/>
<organism evidence="2 3">
    <name type="scientific">Pseudoduganella violacea</name>
    <dbReference type="NCBI Taxonomy" id="1715466"/>
    <lineage>
        <taxon>Bacteria</taxon>
        <taxon>Pseudomonadati</taxon>
        <taxon>Pseudomonadota</taxon>
        <taxon>Betaproteobacteria</taxon>
        <taxon>Burkholderiales</taxon>
        <taxon>Oxalobacteraceae</taxon>
        <taxon>Telluria group</taxon>
        <taxon>Pseudoduganella</taxon>
    </lineage>
</organism>
<comment type="caution">
    <text evidence="2">The sequence shown here is derived from an EMBL/GenBank/DDBJ whole genome shotgun (WGS) entry which is preliminary data.</text>
</comment>
<gene>
    <name evidence="2" type="ORF">FHS03_005549</name>
</gene>
<feature type="signal peptide" evidence="1">
    <location>
        <begin position="1"/>
        <end position="18"/>
    </location>
</feature>
<evidence type="ECO:0000313" key="3">
    <source>
        <dbReference type="Proteomes" id="UP000541535"/>
    </source>
</evidence>
<keyword evidence="1" id="KW-0732">Signal</keyword>
<dbReference type="PROSITE" id="PS51257">
    <property type="entry name" value="PROKAR_LIPOPROTEIN"/>
    <property type="match status" value="1"/>
</dbReference>
<sequence length="166" mass="17845">MKKLSLLAALLAATAISACSPKFDWRDFRSNDAPYAVLFPGKPATHTRSVNLDGLDVKMTMAAAEIDGTLFAVGSAEVADASQAPQAAAAMKTAMVRNIGATIIKESANGNVKEIEAKGMRNGTPMLLSGRFLFKDKRVYQVVVLGSEKHFEKEAVETFMSSFKLN</sequence>
<feature type="chain" id="PRO_5030633863" description="Transmembrane protein" evidence="1">
    <location>
        <begin position="19"/>
        <end position="166"/>
    </location>
</feature>
<keyword evidence="3" id="KW-1185">Reference proteome</keyword>
<dbReference type="Proteomes" id="UP000541535">
    <property type="component" value="Unassembled WGS sequence"/>
</dbReference>
<dbReference type="RefSeq" id="WP_183444105.1">
    <property type="nucleotide sequence ID" value="NZ_JACHXD010000033.1"/>
</dbReference>
<evidence type="ECO:0008006" key="4">
    <source>
        <dbReference type="Google" id="ProtNLM"/>
    </source>
</evidence>
<dbReference type="AlphaFoldDB" id="A0A7W5BGB0"/>
<accession>A0A7W5BGB0</accession>
<reference evidence="2 3" key="1">
    <citation type="submission" date="2020-08" db="EMBL/GenBank/DDBJ databases">
        <title>Genomic Encyclopedia of Type Strains, Phase III (KMG-III): the genomes of soil and plant-associated and newly described type strains.</title>
        <authorList>
            <person name="Whitman W."/>
        </authorList>
    </citation>
    <scope>NUCLEOTIDE SEQUENCE [LARGE SCALE GENOMIC DNA]</scope>
    <source>
        <strain evidence="2 3">CECT 8897</strain>
    </source>
</reference>
<dbReference type="EMBL" id="JACHXD010000033">
    <property type="protein sequence ID" value="MBB3122448.1"/>
    <property type="molecule type" value="Genomic_DNA"/>
</dbReference>
<evidence type="ECO:0000256" key="1">
    <source>
        <dbReference type="SAM" id="SignalP"/>
    </source>
</evidence>
<evidence type="ECO:0000313" key="2">
    <source>
        <dbReference type="EMBL" id="MBB3122448.1"/>
    </source>
</evidence>
<name>A0A7W5BGB0_9BURK</name>